<dbReference type="EMBL" id="CM000785">
    <property type="protein sequence ID" value="AQL08732.1"/>
    <property type="molecule type" value="Genomic_DNA"/>
</dbReference>
<dbReference type="IntAct" id="A0A1D6PH74">
    <property type="interactions" value="2"/>
</dbReference>
<reference evidence="1" key="1">
    <citation type="submission" date="2015-12" db="EMBL/GenBank/DDBJ databases">
        <title>Update maize B73 reference genome by single molecule sequencing technologies.</title>
        <authorList>
            <consortium name="Maize Genome Sequencing Project"/>
            <person name="Ware D."/>
        </authorList>
    </citation>
    <scope>NUCLEOTIDE SEQUENCE</scope>
    <source>
        <tissue evidence="1">Seedling</tissue>
    </source>
</reference>
<accession>A0A1D6PH74</accession>
<proteinExistence type="predicted"/>
<protein>
    <submittedName>
        <fullName evidence="1">Uncharacterized protein</fullName>
    </submittedName>
</protein>
<organism evidence="1">
    <name type="scientific">Zea mays</name>
    <name type="common">Maize</name>
    <dbReference type="NCBI Taxonomy" id="4577"/>
    <lineage>
        <taxon>Eukaryota</taxon>
        <taxon>Viridiplantae</taxon>
        <taxon>Streptophyta</taxon>
        <taxon>Embryophyta</taxon>
        <taxon>Tracheophyta</taxon>
        <taxon>Spermatophyta</taxon>
        <taxon>Magnoliopsida</taxon>
        <taxon>Liliopsida</taxon>
        <taxon>Poales</taxon>
        <taxon>Poaceae</taxon>
        <taxon>PACMAD clade</taxon>
        <taxon>Panicoideae</taxon>
        <taxon>Andropogonodae</taxon>
        <taxon>Andropogoneae</taxon>
        <taxon>Tripsacinae</taxon>
        <taxon>Zea</taxon>
    </lineage>
</organism>
<dbReference type="PaxDb" id="4577-AC182838.3_FGP006"/>
<gene>
    <name evidence="1" type="ORF">ZEAMMB73_Zm00001d048094</name>
</gene>
<dbReference type="AlphaFoldDB" id="A0A1D6PH74"/>
<sequence length="164" mass="17500">MNPILSITETFQHLPPYLFPVPGHRCELSVLDHELLPLHDGAVRGIQKGSLPASPHVAHSPHHAPCHISITIREPQRHVPLHHHRPSAGIPGKEILQRHLCGTVSVRAGSGDGGGRMGVESPPAVEISFHTPDIRWTATSKSTWEGSAGPGLTLAAAALTVSRS</sequence>
<evidence type="ECO:0000313" key="1">
    <source>
        <dbReference type="EMBL" id="AQL08732.1"/>
    </source>
</evidence>
<dbReference type="FunCoup" id="A0A1D6PH74">
    <property type="interactions" value="473"/>
</dbReference>
<name>A0A1D6PH74_MAIZE</name>
<dbReference type="InParanoid" id="A0A1D6PH74"/>